<dbReference type="Gramene" id="OB01G53190.1">
    <property type="protein sequence ID" value="OB01G53190.1"/>
    <property type="gene ID" value="OB01G53190"/>
</dbReference>
<protein>
    <submittedName>
        <fullName evidence="2">Uncharacterized protein</fullName>
    </submittedName>
</protein>
<keyword evidence="3" id="KW-1185">Reference proteome</keyword>
<proteinExistence type="predicted"/>
<reference evidence="2" key="2">
    <citation type="submission" date="2013-04" db="UniProtKB">
        <authorList>
            <consortium name="EnsemblPlants"/>
        </authorList>
    </citation>
    <scope>IDENTIFICATION</scope>
</reference>
<feature type="region of interest" description="Disordered" evidence="1">
    <location>
        <begin position="193"/>
        <end position="245"/>
    </location>
</feature>
<reference evidence="2" key="1">
    <citation type="journal article" date="2013" name="Nat. Commun.">
        <title>Whole-genome sequencing of Oryza brachyantha reveals mechanisms underlying Oryza genome evolution.</title>
        <authorList>
            <person name="Chen J."/>
            <person name="Huang Q."/>
            <person name="Gao D."/>
            <person name="Wang J."/>
            <person name="Lang Y."/>
            <person name="Liu T."/>
            <person name="Li B."/>
            <person name="Bai Z."/>
            <person name="Luis Goicoechea J."/>
            <person name="Liang C."/>
            <person name="Chen C."/>
            <person name="Zhang W."/>
            <person name="Sun S."/>
            <person name="Liao Y."/>
            <person name="Zhang X."/>
            <person name="Yang L."/>
            <person name="Song C."/>
            <person name="Wang M."/>
            <person name="Shi J."/>
            <person name="Liu G."/>
            <person name="Liu J."/>
            <person name="Zhou H."/>
            <person name="Zhou W."/>
            <person name="Yu Q."/>
            <person name="An N."/>
            <person name="Chen Y."/>
            <person name="Cai Q."/>
            <person name="Wang B."/>
            <person name="Liu B."/>
            <person name="Min J."/>
            <person name="Huang Y."/>
            <person name="Wu H."/>
            <person name="Li Z."/>
            <person name="Zhang Y."/>
            <person name="Yin Y."/>
            <person name="Song W."/>
            <person name="Jiang J."/>
            <person name="Jackson S.A."/>
            <person name="Wing R.A."/>
            <person name="Wang J."/>
            <person name="Chen M."/>
        </authorList>
    </citation>
    <scope>NUCLEOTIDE SEQUENCE [LARGE SCALE GENOMIC DNA]</scope>
    <source>
        <strain evidence="2">cv. IRGC 101232</strain>
    </source>
</reference>
<organism evidence="2">
    <name type="scientific">Oryza brachyantha</name>
    <name type="common">malo sina</name>
    <dbReference type="NCBI Taxonomy" id="4533"/>
    <lineage>
        <taxon>Eukaryota</taxon>
        <taxon>Viridiplantae</taxon>
        <taxon>Streptophyta</taxon>
        <taxon>Embryophyta</taxon>
        <taxon>Tracheophyta</taxon>
        <taxon>Spermatophyta</taxon>
        <taxon>Magnoliopsida</taxon>
        <taxon>Liliopsida</taxon>
        <taxon>Poales</taxon>
        <taxon>Poaceae</taxon>
        <taxon>BOP clade</taxon>
        <taxon>Oryzoideae</taxon>
        <taxon>Oryzeae</taxon>
        <taxon>Oryzinae</taxon>
        <taxon>Oryza</taxon>
    </lineage>
</organism>
<dbReference type="HOGENOM" id="CLU_1135952_0_0_1"/>
<feature type="compositionally biased region" description="Low complexity" evidence="1">
    <location>
        <begin position="11"/>
        <end position="30"/>
    </location>
</feature>
<dbReference type="AlphaFoldDB" id="J3L7W3"/>
<feature type="compositionally biased region" description="Polar residues" evidence="1">
    <location>
        <begin position="201"/>
        <end position="210"/>
    </location>
</feature>
<feature type="region of interest" description="Disordered" evidence="1">
    <location>
        <begin position="11"/>
        <end position="56"/>
    </location>
</feature>
<feature type="region of interest" description="Disordered" evidence="1">
    <location>
        <begin position="71"/>
        <end position="96"/>
    </location>
</feature>
<sequence length="245" mass="26888">MAAWRYCIRFSSSYPSPSPPASARRSSPYRDTSSYTRRSQRGLAARSQKSHVRADDVESFPAITKLTTTSRRNRRFASGDSNIAPSSPPSSSMDAANRDRRCCSCLWSPSPWRRSSDATIAMTYSSMTLMASRIRRSLPTLASFIAFQTNVVGWNTRATEISTASSNAAKNAACRGSPPSSSVELSTPNATLQMLSKPKRLNTSCKSTASPEPAAAAAASKGTSRRWRCARRTRAEKRRSDREEK</sequence>
<dbReference type="EnsemblPlants" id="OB01G53190.1">
    <property type="protein sequence ID" value="OB01G53190.1"/>
    <property type="gene ID" value="OB01G53190"/>
</dbReference>
<name>J3L7W3_ORYBR</name>
<evidence type="ECO:0000313" key="2">
    <source>
        <dbReference type="EnsemblPlants" id="OB01G53190.1"/>
    </source>
</evidence>
<evidence type="ECO:0000256" key="1">
    <source>
        <dbReference type="SAM" id="MobiDB-lite"/>
    </source>
</evidence>
<dbReference type="Proteomes" id="UP000006038">
    <property type="component" value="Chromosome 1"/>
</dbReference>
<accession>J3L7W3</accession>
<feature type="compositionally biased region" description="Basic residues" evidence="1">
    <location>
        <begin position="223"/>
        <end position="237"/>
    </location>
</feature>
<evidence type="ECO:0000313" key="3">
    <source>
        <dbReference type="Proteomes" id="UP000006038"/>
    </source>
</evidence>